<protein>
    <submittedName>
        <fullName evidence="1">Uncharacterized protein</fullName>
    </submittedName>
</protein>
<evidence type="ECO:0000313" key="1">
    <source>
        <dbReference type="EMBL" id="TKR87896.1"/>
    </source>
</evidence>
<reference evidence="1 2" key="1">
    <citation type="journal article" date="2015" name="Genome Biol.">
        <title>Comparative genomics of Steinernema reveals deeply conserved gene regulatory networks.</title>
        <authorList>
            <person name="Dillman A.R."/>
            <person name="Macchietto M."/>
            <person name="Porter C.F."/>
            <person name="Rogers A."/>
            <person name="Williams B."/>
            <person name="Antoshechkin I."/>
            <person name="Lee M.M."/>
            <person name="Goodwin Z."/>
            <person name="Lu X."/>
            <person name="Lewis E.E."/>
            <person name="Goodrich-Blair H."/>
            <person name="Stock S.P."/>
            <person name="Adams B.J."/>
            <person name="Sternberg P.W."/>
            <person name="Mortazavi A."/>
        </authorList>
    </citation>
    <scope>NUCLEOTIDE SEQUENCE [LARGE SCALE GENOMIC DNA]</scope>
    <source>
        <strain evidence="1 2">ALL</strain>
    </source>
</reference>
<sequence>MERIRPRATGKGLTQGAINLIRRFECPSHVIPINHRKANNPSTNSCVANHRVIAVVAADKWNKHKKRRRKCVSQLFGS</sequence>
<gene>
    <name evidence="1" type="ORF">L596_012226</name>
</gene>
<keyword evidence="2" id="KW-1185">Reference proteome</keyword>
<comment type="caution">
    <text evidence="1">The sequence shown here is derived from an EMBL/GenBank/DDBJ whole genome shotgun (WGS) entry which is preliminary data.</text>
</comment>
<proteinExistence type="predicted"/>
<organism evidence="1 2">
    <name type="scientific">Steinernema carpocapsae</name>
    <name type="common">Entomopathogenic nematode</name>
    <dbReference type="NCBI Taxonomy" id="34508"/>
    <lineage>
        <taxon>Eukaryota</taxon>
        <taxon>Metazoa</taxon>
        <taxon>Ecdysozoa</taxon>
        <taxon>Nematoda</taxon>
        <taxon>Chromadorea</taxon>
        <taxon>Rhabditida</taxon>
        <taxon>Tylenchina</taxon>
        <taxon>Panagrolaimomorpha</taxon>
        <taxon>Strongyloidoidea</taxon>
        <taxon>Steinernematidae</taxon>
        <taxon>Steinernema</taxon>
    </lineage>
</organism>
<name>A0A4U5NWM6_STECR</name>
<reference evidence="1 2" key="2">
    <citation type="journal article" date="2019" name="G3 (Bethesda)">
        <title>Hybrid Assembly of the Genome of the Entomopathogenic Nematode Steinernema carpocapsae Identifies the X-Chromosome.</title>
        <authorList>
            <person name="Serra L."/>
            <person name="Macchietto M."/>
            <person name="Macias-Munoz A."/>
            <person name="McGill C.J."/>
            <person name="Rodriguez I.M."/>
            <person name="Rodriguez B."/>
            <person name="Murad R."/>
            <person name="Mortazavi A."/>
        </authorList>
    </citation>
    <scope>NUCLEOTIDE SEQUENCE [LARGE SCALE GENOMIC DNA]</scope>
    <source>
        <strain evidence="1 2">ALL</strain>
    </source>
</reference>
<evidence type="ECO:0000313" key="2">
    <source>
        <dbReference type="Proteomes" id="UP000298663"/>
    </source>
</evidence>
<dbReference type="AlphaFoldDB" id="A0A4U5NWM6"/>
<accession>A0A4U5NWM6</accession>
<dbReference type="Proteomes" id="UP000298663">
    <property type="component" value="Unassembled WGS sequence"/>
</dbReference>
<dbReference type="EMBL" id="AZBU02000003">
    <property type="protein sequence ID" value="TKR87896.1"/>
    <property type="molecule type" value="Genomic_DNA"/>
</dbReference>